<name>A0A813DN57_POLGL</name>
<reference evidence="1" key="1">
    <citation type="submission" date="2021-02" db="EMBL/GenBank/DDBJ databases">
        <authorList>
            <person name="Dougan E. K."/>
            <person name="Rhodes N."/>
            <person name="Thang M."/>
            <person name="Chan C."/>
        </authorList>
    </citation>
    <scope>NUCLEOTIDE SEQUENCE</scope>
</reference>
<gene>
    <name evidence="1" type="ORF">PGLA1383_LOCUS5929</name>
</gene>
<dbReference type="Proteomes" id="UP000654075">
    <property type="component" value="Unassembled WGS sequence"/>
</dbReference>
<sequence>MRFWFLYGTASRFVSSVRLEQPAIFGATDDFSFELSFDDLKGSLSVPSDHAEENGTFTGGNEAIEFLRSLRLGDWDAAPAWTPLLRYYAVRARSAFLRSQSEGGGLPLLPRGTGLASPDSGGEEGLQHDQIRELLLQLSFSTYQDRDPCACNLGYDYFMHVSSQLRQGQMVRQTCTADAQTLWSQTASQLIVGTCFGGQVADYFAELQDCILKEHTTQSVIIWDFLFRMAVVGGSCLDISVWAVSQEALLQGFGLFAALLADSGLSFWRLDSEARLWFLRTRFVITSNAAARFSCS</sequence>
<evidence type="ECO:0000313" key="2">
    <source>
        <dbReference type="Proteomes" id="UP000654075"/>
    </source>
</evidence>
<comment type="caution">
    <text evidence="1">The sequence shown here is derived from an EMBL/GenBank/DDBJ whole genome shotgun (WGS) entry which is preliminary data.</text>
</comment>
<organism evidence="1 2">
    <name type="scientific">Polarella glacialis</name>
    <name type="common">Dinoflagellate</name>
    <dbReference type="NCBI Taxonomy" id="89957"/>
    <lineage>
        <taxon>Eukaryota</taxon>
        <taxon>Sar</taxon>
        <taxon>Alveolata</taxon>
        <taxon>Dinophyceae</taxon>
        <taxon>Suessiales</taxon>
        <taxon>Suessiaceae</taxon>
        <taxon>Polarella</taxon>
    </lineage>
</organism>
<proteinExistence type="predicted"/>
<protein>
    <submittedName>
        <fullName evidence="1">Uncharacterized protein</fullName>
    </submittedName>
</protein>
<accession>A0A813DN57</accession>
<dbReference type="EMBL" id="CAJNNV010002392">
    <property type="protein sequence ID" value="CAE8587087.1"/>
    <property type="molecule type" value="Genomic_DNA"/>
</dbReference>
<keyword evidence="2" id="KW-1185">Reference proteome</keyword>
<evidence type="ECO:0000313" key="1">
    <source>
        <dbReference type="EMBL" id="CAE8587087.1"/>
    </source>
</evidence>
<dbReference type="AlphaFoldDB" id="A0A813DN57"/>